<dbReference type="PANTHER" id="PTHR42691">
    <property type="entry name" value="ASPARTATE AMINOTRANSFERASE YHDR-RELATED"/>
    <property type="match status" value="1"/>
</dbReference>
<dbReference type="EMBL" id="DTMF01000168">
    <property type="protein sequence ID" value="HGF34054.1"/>
    <property type="molecule type" value="Genomic_DNA"/>
</dbReference>
<dbReference type="PANTHER" id="PTHR42691:SF1">
    <property type="entry name" value="ASPARTATE AMINOTRANSFERASE YHDR-RELATED"/>
    <property type="match status" value="1"/>
</dbReference>
<dbReference type="Pfam" id="PF00155">
    <property type="entry name" value="Aminotran_1_2"/>
    <property type="match status" value="1"/>
</dbReference>
<reference evidence="3" key="1">
    <citation type="journal article" date="2020" name="mSystems">
        <title>Genome- and Community-Level Interaction Insights into Carbon Utilization and Element Cycling Functions of Hydrothermarchaeota in Hydrothermal Sediment.</title>
        <authorList>
            <person name="Zhou Z."/>
            <person name="Liu Y."/>
            <person name="Xu W."/>
            <person name="Pan J."/>
            <person name="Luo Z.H."/>
            <person name="Li M."/>
        </authorList>
    </citation>
    <scope>NUCLEOTIDE SEQUENCE [LARGE SCALE GENOMIC DNA]</scope>
    <source>
        <strain evidence="3">SpSt-897</strain>
    </source>
</reference>
<dbReference type="AlphaFoldDB" id="A0A7C3V4Y1"/>
<keyword evidence="1 3" id="KW-0032">Aminotransferase</keyword>
<dbReference type="NCBIfam" id="NF005305">
    <property type="entry name" value="PRK06836.1"/>
    <property type="match status" value="1"/>
</dbReference>
<dbReference type="InterPro" id="IPR015422">
    <property type="entry name" value="PyrdxlP-dep_Trfase_small"/>
</dbReference>
<organism evidence="3">
    <name type="scientific">Desulfobacca acetoxidans</name>
    <dbReference type="NCBI Taxonomy" id="60893"/>
    <lineage>
        <taxon>Bacteria</taxon>
        <taxon>Pseudomonadati</taxon>
        <taxon>Thermodesulfobacteriota</taxon>
        <taxon>Desulfobaccia</taxon>
        <taxon>Desulfobaccales</taxon>
        <taxon>Desulfobaccaceae</taxon>
        <taxon>Desulfobacca</taxon>
    </lineage>
</organism>
<dbReference type="Gene3D" id="3.40.640.10">
    <property type="entry name" value="Type I PLP-dependent aspartate aminotransferase-like (Major domain)"/>
    <property type="match status" value="1"/>
</dbReference>
<dbReference type="EC" id="2.6.1.-" evidence="1"/>
<sequence>MSVSQKIKTAMERGSWIRRMFEEGGELKARLGADKVFDFTLGNPDLEPPPQFKEALIEVARDPSPGLHSYMTNAGLLQAREALAGHLRHMYRQDFGPGDLVLTSGAAGALNVILKALLDPGDEVLILAPYFPEYLFYADNHGGVAVVVETDSAFQLDLQALEKALSPKTKALIINSPNNPTGQVYPAPALEELGHLLKRHGDRTGRVVYLVADEPYSRLLYDKLELPNLFAFYPHTLLATSFSKDLSIPGERLGLAAVSPKAPYRAELLAGFVLANRILGFINAPALMQRVVAKVAGLCVDTTPYARRRELLGQILEEGGYRFLKPQGAFYFFPEAPGGDDLAFVDRLKREHILAVPGRGFGRAGYFRLAFCVPEDVIERAATGFIRAART</sequence>
<dbReference type="Gene3D" id="3.90.1150.10">
    <property type="entry name" value="Aspartate Aminotransferase, domain 1"/>
    <property type="match status" value="2"/>
</dbReference>
<dbReference type="PROSITE" id="PS00105">
    <property type="entry name" value="AA_TRANSFER_CLASS_1"/>
    <property type="match status" value="1"/>
</dbReference>
<comment type="cofactor">
    <cofactor evidence="1">
        <name>pyridoxal 5'-phosphate</name>
        <dbReference type="ChEBI" id="CHEBI:597326"/>
    </cofactor>
</comment>
<keyword evidence="1 3" id="KW-0808">Transferase</keyword>
<evidence type="ECO:0000313" key="3">
    <source>
        <dbReference type="EMBL" id="HGF34054.1"/>
    </source>
</evidence>
<accession>A0A7C3V4Y1</accession>
<evidence type="ECO:0000256" key="1">
    <source>
        <dbReference type="RuleBase" id="RU000481"/>
    </source>
</evidence>
<dbReference type="InterPro" id="IPR004838">
    <property type="entry name" value="NHTrfase_class1_PyrdxlP-BS"/>
</dbReference>
<dbReference type="CDD" id="cd00609">
    <property type="entry name" value="AAT_like"/>
    <property type="match status" value="1"/>
</dbReference>
<dbReference type="InterPro" id="IPR004839">
    <property type="entry name" value="Aminotransferase_I/II_large"/>
</dbReference>
<proteinExistence type="inferred from homology"/>
<dbReference type="SUPFAM" id="SSF53383">
    <property type="entry name" value="PLP-dependent transferases"/>
    <property type="match status" value="1"/>
</dbReference>
<dbReference type="GO" id="GO:0008483">
    <property type="term" value="F:transaminase activity"/>
    <property type="evidence" value="ECO:0007669"/>
    <property type="project" value="UniProtKB-KW"/>
</dbReference>
<dbReference type="InterPro" id="IPR015421">
    <property type="entry name" value="PyrdxlP-dep_Trfase_major"/>
</dbReference>
<gene>
    <name evidence="3" type="ORF">ENW96_06645</name>
</gene>
<feature type="domain" description="Aminotransferase class I/classII large" evidence="2">
    <location>
        <begin position="35"/>
        <end position="383"/>
    </location>
</feature>
<comment type="caution">
    <text evidence="3">The sequence shown here is derived from an EMBL/GenBank/DDBJ whole genome shotgun (WGS) entry which is preliminary data.</text>
</comment>
<dbReference type="InterPro" id="IPR015424">
    <property type="entry name" value="PyrdxlP-dep_Trfase"/>
</dbReference>
<protein>
    <recommendedName>
        <fullName evidence="1">Aminotransferase</fullName>
        <ecNumber evidence="1">2.6.1.-</ecNumber>
    </recommendedName>
</protein>
<evidence type="ECO:0000259" key="2">
    <source>
        <dbReference type="Pfam" id="PF00155"/>
    </source>
</evidence>
<dbReference type="GO" id="GO:0030170">
    <property type="term" value="F:pyridoxal phosphate binding"/>
    <property type="evidence" value="ECO:0007669"/>
    <property type="project" value="InterPro"/>
</dbReference>
<comment type="similarity">
    <text evidence="1">Belongs to the class-I pyridoxal-phosphate-dependent aminotransferase family.</text>
</comment>
<name>A0A7C3V4Y1_9BACT</name>